<accession>A0A3B5MHP2</accession>
<dbReference type="GO" id="GO:0005826">
    <property type="term" value="C:actomyosin contractile ring"/>
    <property type="evidence" value="ECO:0007669"/>
    <property type="project" value="TreeGrafter"/>
</dbReference>
<protein>
    <submittedName>
        <fullName evidence="2">Uncharacterized protein</fullName>
    </submittedName>
</protein>
<dbReference type="GO" id="GO:0031106">
    <property type="term" value="P:septin ring organization"/>
    <property type="evidence" value="ECO:0007669"/>
    <property type="project" value="TreeGrafter"/>
</dbReference>
<feature type="compositionally biased region" description="Polar residues" evidence="1">
    <location>
        <begin position="59"/>
        <end position="68"/>
    </location>
</feature>
<dbReference type="GO" id="GO:0000281">
    <property type="term" value="P:mitotic cytokinesis"/>
    <property type="evidence" value="ECO:0007669"/>
    <property type="project" value="TreeGrafter"/>
</dbReference>
<evidence type="ECO:0000256" key="1">
    <source>
        <dbReference type="SAM" id="MobiDB-lite"/>
    </source>
</evidence>
<dbReference type="PANTHER" id="PTHR21538">
    <property type="entry name" value="ANILLIN/RHOTEKIN RTKN"/>
    <property type="match status" value="1"/>
</dbReference>
<feature type="compositionally biased region" description="Basic and acidic residues" evidence="1">
    <location>
        <begin position="46"/>
        <end position="58"/>
    </location>
</feature>
<feature type="region of interest" description="Disordered" evidence="1">
    <location>
        <begin position="46"/>
        <end position="68"/>
    </location>
</feature>
<dbReference type="GeneTree" id="ENSGT00940000158491"/>
<evidence type="ECO:0000313" key="2">
    <source>
        <dbReference type="Ensembl" id="ENSXCOP00000023833.1"/>
    </source>
</evidence>
<dbReference type="InterPro" id="IPR051364">
    <property type="entry name" value="Cytokinesis/Rho-signaling"/>
</dbReference>
<dbReference type="PANTHER" id="PTHR21538:SF19">
    <property type="entry name" value="RHOTEKIN"/>
    <property type="match status" value="1"/>
</dbReference>
<proteinExistence type="predicted"/>
<sequence>IALQQIEREVRIDQALEAPKSLLTCNARILALLGQLQRMRRAQILGRRERDTGRDTQDKQPCTHTLTSGENLERPINLTVMLLDCGGKLENPERTHACTGRTCKLCVERSPAGIRTQDLLAARQQCYQQPSDEAGPGFSLRVEIYRCCESKDFPLAAPALWRMIFLGGSFSNCWDARKKIRAAPGHVSPPSALWARGPKYNLLAQTTLTIEHVREGFKTHDLTLSSIPFWLPRYGNMCCCLVAQPLCMTRFGFEICKVRMRSMQRCRHVASWVGCSRRTNLLE</sequence>
<organism evidence="2 3">
    <name type="scientific">Xiphophorus couchianus</name>
    <name type="common">Monterrey platyfish</name>
    <dbReference type="NCBI Taxonomy" id="32473"/>
    <lineage>
        <taxon>Eukaryota</taxon>
        <taxon>Metazoa</taxon>
        <taxon>Chordata</taxon>
        <taxon>Craniata</taxon>
        <taxon>Vertebrata</taxon>
        <taxon>Euteleostomi</taxon>
        <taxon>Actinopterygii</taxon>
        <taxon>Neopterygii</taxon>
        <taxon>Teleostei</taxon>
        <taxon>Neoteleostei</taxon>
        <taxon>Acanthomorphata</taxon>
        <taxon>Ovalentaria</taxon>
        <taxon>Atherinomorphae</taxon>
        <taxon>Cyprinodontiformes</taxon>
        <taxon>Poeciliidae</taxon>
        <taxon>Poeciliinae</taxon>
        <taxon>Xiphophorus</taxon>
    </lineage>
</organism>
<dbReference type="Ensembl" id="ENSXCOT00000024117.1">
    <property type="protein sequence ID" value="ENSXCOP00000023833.1"/>
    <property type="gene ID" value="ENSXCOG00000017805.1"/>
</dbReference>
<dbReference type="GO" id="GO:0000915">
    <property type="term" value="P:actomyosin contractile ring assembly"/>
    <property type="evidence" value="ECO:0007669"/>
    <property type="project" value="TreeGrafter"/>
</dbReference>
<dbReference type="Proteomes" id="UP000261380">
    <property type="component" value="Unplaced"/>
</dbReference>
<evidence type="ECO:0000313" key="3">
    <source>
        <dbReference type="Proteomes" id="UP000261380"/>
    </source>
</evidence>
<name>A0A3B5MHP2_9TELE</name>
<dbReference type="AlphaFoldDB" id="A0A3B5MHP2"/>
<reference evidence="2" key="1">
    <citation type="submission" date="2025-08" db="UniProtKB">
        <authorList>
            <consortium name="Ensembl"/>
        </authorList>
    </citation>
    <scope>IDENTIFICATION</scope>
</reference>
<keyword evidence="3" id="KW-1185">Reference proteome</keyword>
<reference evidence="2" key="2">
    <citation type="submission" date="2025-09" db="UniProtKB">
        <authorList>
            <consortium name="Ensembl"/>
        </authorList>
    </citation>
    <scope>IDENTIFICATION</scope>
</reference>